<keyword evidence="3" id="KW-1185">Reference proteome</keyword>
<dbReference type="EMBL" id="AP024819">
    <property type="protein sequence ID" value="BCZ18733.1"/>
    <property type="molecule type" value="Genomic_DNA"/>
</dbReference>
<sequence length="300" mass="33346">MRRFFFVLICYTLSLHATPTQLLKGWVQEFLSTKTQENIHFSFSKLEFAPYTLLGALGQTHSKKGTCVGVLFQGQLFKGFCVRGFNTLKLSKEHGELRLELVDSTPATPTTAPKETGYTLTFILKQGTFYLTSLAPLHQPQIYDTTAPTYAMSAVSDTLLAKLGTPAQSATPQAPQPSQSVAVMPHTAHMGDYTLSTTHSPKEQCVEIQKFQRTRGRFCIQGAGFVDFSAHAPYVELHFKPANAPAIALNFESFGGDLELKRYTQGEQVFYNQSTNDPHNTHPLPLNTLTPKALENLRLR</sequence>
<protein>
    <recommendedName>
        <fullName evidence="4">Periplasmic protein</fullName>
    </recommendedName>
</protein>
<dbReference type="Proteomes" id="UP000826146">
    <property type="component" value="Chromosome"/>
</dbReference>
<feature type="chain" id="PRO_5046730973" description="Periplasmic protein" evidence="1">
    <location>
        <begin position="18"/>
        <end position="300"/>
    </location>
</feature>
<accession>A0ABM7SKS8</accession>
<evidence type="ECO:0000256" key="1">
    <source>
        <dbReference type="SAM" id="SignalP"/>
    </source>
</evidence>
<reference evidence="2 3" key="1">
    <citation type="submission" date="2021-07" db="EMBL/GenBank/DDBJ databases">
        <title>Novel Helicobacter sp. Isolated from a cat.</title>
        <authorList>
            <person name="Rimbara E."/>
            <person name="Suzuki M."/>
        </authorList>
    </citation>
    <scope>NUCLEOTIDE SEQUENCE [LARGE SCALE GENOMIC DNA]</scope>
    <source>
        <strain evidence="3">NHP19-012</strain>
    </source>
</reference>
<name>A0ABM7SKS8_9HELI</name>
<feature type="signal peptide" evidence="1">
    <location>
        <begin position="1"/>
        <end position="17"/>
    </location>
</feature>
<evidence type="ECO:0000313" key="3">
    <source>
        <dbReference type="Proteomes" id="UP000826146"/>
    </source>
</evidence>
<keyword evidence="1" id="KW-0732">Signal</keyword>
<dbReference type="RefSeq" id="WP_221272214.1">
    <property type="nucleotide sequence ID" value="NZ_AP024819.1"/>
</dbReference>
<proteinExistence type="predicted"/>
<evidence type="ECO:0000313" key="2">
    <source>
        <dbReference type="EMBL" id="BCZ18733.1"/>
    </source>
</evidence>
<evidence type="ECO:0008006" key="4">
    <source>
        <dbReference type="Google" id="ProtNLM"/>
    </source>
</evidence>
<organism evidence="2 3">
    <name type="scientific">Helicobacter gastrofelis</name>
    <dbReference type="NCBI Taxonomy" id="2849642"/>
    <lineage>
        <taxon>Bacteria</taxon>
        <taxon>Pseudomonadati</taxon>
        <taxon>Campylobacterota</taxon>
        <taxon>Epsilonproteobacteria</taxon>
        <taxon>Campylobacterales</taxon>
        <taxon>Helicobacteraceae</taxon>
        <taxon>Helicobacter</taxon>
    </lineage>
</organism>
<gene>
    <name evidence="2" type="ORF">NHP190012_03750</name>
</gene>